<dbReference type="InterPro" id="IPR029063">
    <property type="entry name" value="SAM-dependent_MTases_sf"/>
</dbReference>
<feature type="binding site" evidence="1">
    <location>
        <position position="101"/>
    </location>
    <ligand>
        <name>S-adenosyl-L-methionine</name>
        <dbReference type="ChEBI" id="CHEBI:59789"/>
    </ligand>
</feature>
<keyword evidence="1 2" id="KW-0808">Transferase</keyword>
<comment type="function">
    <text evidence="1">Specifically methylates the adenine in position 2030 of 23S rRNA.</text>
</comment>
<accession>A0A6C2CPX7</accession>
<feature type="site" description="Interaction with substrate rRNA" evidence="1">
    <location>
        <position position="4"/>
    </location>
</feature>
<comment type="caution">
    <text evidence="2">The sequence shown here is derived from an EMBL/GenBank/DDBJ whole genome shotgun (WGS) entry which is preliminary data.</text>
</comment>
<comment type="subunit">
    <text evidence="1">Monomer.</text>
</comment>
<dbReference type="HAMAP" id="MF_00934">
    <property type="entry name" value="23SrRNA_methyltr_J"/>
    <property type="match status" value="1"/>
</dbReference>
<evidence type="ECO:0000313" key="3">
    <source>
        <dbReference type="Proteomes" id="UP000389128"/>
    </source>
</evidence>
<evidence type="ECO:0000256" key="1">
    <source>
        <dbReference type="HAMAP-Rule" id="MF_00934"/>
    </source>
</evidence>
<sequence length="282" mass="32288">MLSYRHAFHAGNHADVLKHFVLVQLLEYFNQKDKPYWYIDTHAGAGCYSLDQAFARKNAEYEEGIGRILGRKDIPAELKSYLKLVRDLNPNKGKLHLYPGSPCCAAPLLREDDRMRLFELHPSDSRLLQKTFENAGNKVLIQELDGFTGINAFLPPPTRRALVLIDPPYEVKTDYRTVLTMMKESLRRFPTGTYVVWFPRLNSMMARELPEKLKRLPITSWLNVSLDVQKPSEDGYGMYGSGLFIVNPPWNLPATLKKVMPYLVQVLGLDEGAKYELEAMIP</sequence>
<dbReference type="PANTHER" id="PTHR37426">
    <property type="entry name" value="RIBOSOMAL RNA LARGE SUBUNIT METHYLTRANSFERASE J"/>
    <property type="match status" value="1"/>
</dbReference>
<reference evidence="2 3" key="1">
    <citation type="submission" date="2019-01" db="EMBL/GenBank/DDBJ databases">
        <title>Zoogloea oleivorans genome sequencing and assembly.</title>
        <authorList>
            <person name="Tancsics A."/>
            <person name="Farkas M."/>
            <person name="Kriszt B."/>
            <person name="Maroti G."/>
            <person name="Horvath B."/>
        </authorList>
    </citation>
    <scope>NUCLEOTIDE SEQUENCE [LARGE SCALE GENOMIC DNA]</scope>
    <source>
        <strain evidence="2 3">Buc</strain>
    </source>
</reference>
<feature type="binding site" evidence="1">
    <location>
        <begin position="145"/>
        <end position="146"/>
    </location>
    <ligand>
        <name>S-adenosyl-L-methionine</name>
        <dbReference type="ChEBI" id="CHEBI:59789"/>
    </ligand>
</feature>
<dbReference type="GO" id="GO:0070475">
    <property type="term" value="P:rRNA base methylation"/>
    <property type="evidence" value="ECO:0007669"/>
    <property type="project" value="UniProtKB-UniRule"/>
</dbReference>
<keyword evidence="1" id="KW-0694">RNA-binding</keyword>
<dbReference type="PANTHER" id="PTHR37426:SF1">
    <property type="entry name" value="RIBOSOMAL RNA LARGE SUBUNIT METHYLTRANSFERASE J"/>
    <property type="match status" value="1"/>
</dbReference>
<comment type="similarity">
    <text evidence="1">Belongs to the RlmJ family.</text>
</comment>
<keyword evidence="1" id="KW-0698">rRNA processing</keyword>
<evidence type="ECO:0000313" key="2">
    <source>
        <dbReference type="EMBL" id="TYC56137.1"/>
    </source>
</evidence>
<dbReference type="GO" id="GO:0005829">
    <property type="term" value="C:cytosol"/>
    <property type="evidence" value="ECO:0007669"/>
    <property type="project" value="TreeGrafter"/>
</dbReference>
<feature type="binding site" evidence="1">
    <location>
        <position position="166"/>
    </location>
    <ligand>
        <name>S-adenosyl-L-methionine</name>
        <dbReference type="ChEBI" id="CHEBI:59789"/>
    </ligand>
</feature>
<gene>
    <name evidence="1" type="primary">rlmJ</name>
    <name evidence="2" type="ORF">ETQ85_12600</name>
</gene>
<protein>
    <recommendedName>
        <fullName evidence="1">Ribosomal RNA large subunit methyltransferase J</fullName>
        <ecNumber evidence="1">2.1.1.266</ecNumber>
    </recommendedName>
    <alternativeName>
        <fullName evidence="1">23S rRNA (adenine(2030)-N6)-methyltransferase</fullName>
    </alternativeName>
    <alternativeName>
        <fullName evidence="1">23S rRNA m6A2030 methyltransferase</fullName>
    </alternativeName>
</protein>
<keyword evidence="3" id="KW-1185">Reference proteome</keyword>
<dbReference type="SUPFAM" id="SSF53335">
    <property type="entry name" value="S-adenosyl-L-methionine-dependent methyltransferases"/>
    <property type="match status" value="1"/>
</dbReference>
<dbReference type="EC" id="2.1.1.266" evidence="1"/>
<dbReference type="GO" id="GO:0036307">
    <property type="term" value="F:23S rRNA (adenine(2030)-N(6))-methyltransferase activity"/>
    <property type="evidence" value="ECO:0007669"/>
    <property type="project" value="UniProtKB-UniRule"/>
</dbReference>
<feature type="binding site" evidence="1">
    <location>
        <position position="119"/>
    </location>
    <ligand>
        <name>S-adenosyl-L-methionine</name>
        <dbReference type="ChEBI" id="CHEBI:59789"/>
    </ligand>
</feature>
<keyword evidence="1" id="KW-0949">S-adenosyl-L-methionine</keyword>
<feature type="binding site" evidence="1">
    <location>
        <position position="19"/>
    </location>
    <ligand>
        <name>S-adenosyl-L-methionine</name>
        <dbReference type="ChEBI" id="CHEBI:59789"/>
    </ligand>
</feature>
<organism evidence="2 3">
    <name type="scientific">Zoogloea oleivorans</name>
    <dbReference type="NCBI Taxonomy" id="1552750"/>
    <lineage>
        <taxon>Bacteria</taxon>
        <taxon>Pseudomonadati</taxon>
        <taxon>Pseudomonadota</taxon>
        <taxon>Betaproteobacteria</taxon>
        <taxon>Rhodocyclales</taxon>
        <taxon>Zoogloeaceae</taxon>
        <taxon>Zoogloea</taxon>
    </lineage>
</organism>
<keyword evidence="1 2" id="KW-0489">Methyltransferase</keyword>
<dbReference type="Gene3D" id="3.40.50.150">
    <property type="entry name" value="Vaccinia Virus protein VP39"/>
    <property type="match status" value="1"/>
</dbReference>
<dbReference type="Pfam" id="PF04378">
    <property type="entry name" value="RsmJ"/>
    <property type="match status" value="1"/>
</dbReference>
<dbReference type="AlphaFoldDB" id="A0A6C2CPX7"/>
<name>A0A6C2CPX7_9RHOO</name>
<proteinExistence type="inferred from homology"/>
<comment type="catalytic activity">
    <reaction evidence="1">
        <text>adenosine(2030) in 23S rRNA + S-adenosyl-L-methionine = N(6)-methyladenosine(2030) in 23S rRNA + S-adenosyl-L-homocysteine + H(+)</text>
        <dbReference type="Rhea" id="RHEA:43736"/>
        <dbReference type="Rhea" id="RHEA-COMP:10668"/>
        <dbReference type="Rhea" id="RHEA-COMP:10669"/>
        <dbReference type="ChEBI" id="CHEBI:15378"/>
        <dbReference type="ChEBI" id="CHEBI:57856"/>
        <dbReference type="ChEBI" id="CHEBI:59789"/>
        <dbReference type="ChEBI" id="CHEBI:74411"/>
        <dbReference type="ChEBI" id="CHEBI:74449"/>
        <dbReference type="EC" id="2.1.1.266"/>
    </reaction>
</comment>
<dbReference type="InterPro" id="IPR007473">
    <property type="entry name" value="RlmJ"/>
</dbReference>
<dbReference type="GO" id="GO:0003723">
    <property type="term" value="F:RNA binding"/>
    <property type="evidence" value="ECO:0007669"/>
    <property type="project" value="UniProtKB-UniRule"/>
</dbReference>
<feature type="binding site" evidence="1">
    <location>
        <position position="42"/>
    </location>
    <ligand>
        <name>S-adenosyl-L-methionine</name>
        <dbReference type="ChEBI" id="CHEBI:59789"/>
    </ligand>
</feature>
<dbReference type="Proteomes" id="UP000389128">
    <property type="component" value="Unassembled WGS sequence"/>
</dbReference>
<dbReference type="EMBL" id="SDKK01000011">
    <property type="protein sequence ID" value="TYC56137.1"/>
    <property type="molecule type" value="Genomic_DNA"/>
</dbReference>
<dbReference type="OrthoDB" id="9791274at2"/>
<feature type="active site" description="Proton acceptor" evidence="1">
    <location>
        <position position="166"/>
    </location>
</feature>
<dbReference type="RefSeq" id="WP_148579429.1">
    <property type="nucleotide sequence ID" value="NZ_JAVEUW010000044.1"/>
</dbReference>